<sequence length="326" mass="35734">MRDMVLRGLHLFPLSSQGTLPKTLPAPGEGAEGLDLILFCSSGELGVMQQQDIAAWSRQQAFCQLSPRRAFVSLACASWYAALLEFERSPCRHAEIWVIESPASFIQERLDCAGLGHGGAGLTVQPGIARMVLQKCQAKHGELVLEACALFAKPAGLRGTEQLIKRYGAWLAAGLGDDHAAGWVSFAIATGWSDQLLAGLSHWFPQLMERLTRLPSMETDTVHLLAIKPLHELHREIAQRHSGTLFITTLAAGGRIGCVVVRTAERALPGAVQRDKPHAVPVPAGSMLPGMPPDYCDPQYRYVDNQYFLTEMTLCSQCSRTWNDYE</sequence>
<reference evidence="1 2" key="1">
    <citation type="journal article" date="2018" name="Int J Genomics">
        <title>Comparative Genomics Analysis of Plasmid pPV989-94 from a Clinical Isolate of Pantoea vagans PV989.</title>
        <authorList>
            <person name="Xu L."/>
            <person name="Yin M."/>
            <person name="Zhu T."/>
            <person name="Lu J."/>
            <person name="Bao Q."/>
        </authorList>
    </citation>
    <scope>NUCLEOTIDE SEQUENCE [LARGE SCALE GENOMIC DNA]</scope>
    <source>
        <strain evidence="1 2">PV989</strain>
    </source>
</reference>
<evidence type="ECO:0000313" key="2">
    <source>
        <dbReference type="Proteomes" id="UP000241538"/>
    </source>
</evidence>
<name>A0AAN1TVJ6_9GAMM</name>
<protein>
    <submittedName>
        <fullName evidence="1">Uncharacterized protein</fullName>
    </submittedName>
</protein>
<dbReference type="Proteomes" id="UP000241538">
    <property type="component" value="Chromosome"/>
</dbReference>
<proteinExistence type="predicted"/>
<accession>A0AAN1TVJ6</accession>
<evidence type="ECO:0000313" key="1">
    <source>
        <dbReference type="EMBL" id="AVV37535.1"/>
    </source>
</evidence>
<gene>
    <name evidence="1" type="ORF">C9381_10185</name>
</gene>
<dbReference type="RefSeq" id="WP_033782812.1">
    <property type="nucleotide sequence ID" value="NZ_CP028349.1"/>
</dbReference>
<organism evidence="1 2">
    <name type="scientific">Pantoea vagans</name>
    <dbReference type="NCBI Taxonomy" id="470934"/>
    <lineage>
        <taxon>Bacteria</taxon>
        <taxon>Pseudomonadati</taxon>
        <taxon>Pseudomonadota</taxon>
        <taxon>Gammaproteobacteria</taxon>
        <taxon>Enterobacterales</taxon>
        <taxon>Erwiniaceae</taxon>
        <taxon>Pantoea</taxon>
    </lineage>
</organism>
<dbReference type="EMBL" id="CP028349">
    <property type="protein sequence ID" value="AVV37535.1"/>
    <property type="molecule type" value="Genomic_DNA"/>
</dbReference>
<dbReference type="AlphaFoldDB" id="A0AAN1TVJ6"/>